<dbReference type="InterPro" id="IPR036390">
    <property type="entry name" value="WH_DNA-bd_sf"/>
</dbReference>
<evidence type="ECO:0000256" key="1">
    <source>
        <dbReference type="ARBA" id="ARBA00009437"/>
    </source>
</evidence>
<dbReference type="PRINTS" id="PR00039">
    <property type="entry name" value="HTHLYSR"/>
</dbReference>
<organism evidence="6 7">
    <name type="scientific">Raoultella ornithinolytica</name>
    <name type="common">Klebsiella ornithinolytica</name>
    <dbReference type="NCBI Taxonomy" id="54291"/>
    <lineage>
        <taxon>Bacteria</taxon>
        <taxon>Pseudomonadati</taxon>
        <taxon>Pseudomonadota</taxon>
        <taxon>Gammaproteobacteria</taxon>
        <taxon>Enterobacterales</taxon>
        <taxon>Enterobacteriaceae</taxon>
        <taxon>Klebsiella/Raoultella group</taxon>
        <taxon>Raoultella</taxon>
    </lineage>
</organism>
<evidence type="ECO:0000259" key="5">
    <source>
        <dbReference type="PROSITE" id="PS50931"/>
    </source>
</evidence>
<protein>
    <submittedName>
        <fullName evidence="6">DNA-binding transcriptional LysR family regulator</fullName>
    </submittedName>
</protein>
<dbReference type="PROSITE" id="PS50931">
    <property type="entry name" value="HTH_LYSR"/>
    <property type="match status" value="1"/>
</dbReference>
<gene>
    <name evidence="6" type="ORF">EC841_10493</name>
</gene>
<dbReference type="Gene3D" id="3.40.190.10">
    <property type="entry name" value="Periplasmic binding protein-like II"/>
    <property type="match status" value="2"/>
</dbReference>
<feature type="domain" description="HTH lysR-type" evidence="5">
    <location>
        <begin position="8"/>
        <end position="65"/>
    </location>
</feature>
<dbReference type="InterPro" id="IPR000847">
    <property type="entry name" value="LysR_HTH_N"/>
</dbReference>
<dbReference type="SUPFAM" id="SSF53850">
    <property type="entry name" value="Periplasmic binding protein-like II"/>
    <property type="match status" value="1"/>
</dbReference>
<dbReference type="Proteomes" id="UP000295263">
    <property type="component" value="Unassembled WGS sequence"/>
</dbReference>
<dbReference type="InterPro" id="IPR005119">
    <property type="entry name" value="LysR_subst-bd"/>
</dbReference>
<proteinExistence type="inferred from homology"/>
<dbReference type="EMBL" id="SLYQ01000004">
    <property type="protein sequence ID" value="TCQ73159.1"/>
    <property type="molecule type" value="Genomic_DNA"/>
</dbReference>
<accession>A0ABD7QI55</accession>
<dbReference type="PANTHER" id="PTHR30118:SF15">
    <property type="entry name" value="TRANSCRIPTIONAL REGULATORY PROTEIN"/>
    <property type="match status" value="1"/>
</dbReference>
<dbReference type="Pfam" id="PF00126">
    <property type="entry name" value="HTH_1"/>
    <property type="match status" value="1"/>
</dbReference>
<dbReference type="GO" id="GO:0003677">
    <property type="term" value="F:DNA binding"/>
    <property type="evidence" value="ECO:0007669"/>
    <property type="project" value="UniProtKB-KW"/>
</dbReference>
<reference evidence="6 7" key="1">
    <citation type="submission" date="2019-03" db="EMBL/GenBank/DDBJ databases">
        <title>Genomic analyses of the natural microbiome of Caenorhabditis elegans.</title>
        <authorList>
            <person name="Samuel B."/>
        </authorList>
    </citation>
    <scope>NUCLEOTIDE SEQUENCE [LARGE SCALE GENOMIC DNA]</scope>
    <source>
        <strain evidence="6 7">JUb54</strain>
    </source>
</reference>
<keyword evidence="4" id="KW-0804">Transcription</keyword>
<comment type="caution">
    <text evidence="6">The sequence shown here is derived from an EMBL/GenBank/DDBJ whole genome shotgun (WGS) entry which is preliminary data.</text>
</comment>
<sequence length="303" mass="33190">MKSDIRNLDLNLLKTLDALLDERSVTRAAQRLALTQPAVSGMLTRLRDTFNDPLFIRAPHGMIPTLRAQALASPVKQLLTDAEALLQPAVFEPLNADFTWTIAATDYALKAVIVPFIAALKPLAPGIRVRIIPESPSMLLAQTERGEVDVALLTPASTPPELHGRALYHEEYICLMRADHPQAGAPLTLDLFCALEHMLVSWEGDSFRGVTDKALAAVGRSRRVGLSVSSFLVLPEILAVSDMIAVVPRRLATVTSGMLIAPPPLTIPGFTKSMAWHERNHRDPAQRWLRELLWQVSQPGSAA</sequence>
<dbReference type="InterPro" id="IPR036388">
    <property type="entry name" value="WH-like_DNA-bd_sf"/>
</dbReference>
<evidence type="ECO:0000313" key="7">
    <source>
        <dbReference type="Proteomes" id="UP000295263"/>
    </source>
</evidence>
<dbReference type="Pfam" id="PF03466">
    <property type="entry name" value="LysR_substrate"/>
    <property type="match status" value="1"/>
</dbReference>
<keyword evidence="3 6" id="KW-0238">DNA-binding</keyword>
<name>A0ABD7QI55_RAOOR</name>
<evidence type="ECO:0000313" key="6">
    <source>
        <dbReference type="EMBL" id="TCQ73159.1"/>
    </source>
</evidence>
<dbReference type="PANTHER" id="PTHR30118">
    <property type="entry name" value="HTH-TYPE TRANSCRIPTIONAL REGULATOR LEUO-RELATED"/>
    <property type="match status" value="1"/>
</dbReference>
<evidence type="ECO:0000256" key="3">
    <source>
        <dbReference type="ARBA" id="ARBA00023125"/>
    </source>
</evidence>
<dbReference type="InterPro" id="IPR050389">
    <property type="entry name" value="LysR-type_TF"/>
</dbReference>
<evidence type="ECO:0000256" key="2">
    <source>
        <dbReference type="ARBA" id="ARBA00023015"/>
    </source>
</evidence>
<comment type="similarity">
    <text evidence="1">Belongs to the LysR transcriptional regulatory family.</text>
</comment>
<dbReference type="Gene3D" id="1.10.10.10">
    <property type="entry name" value="Winged helix-like DNA-binding domain superfamily/Winged helix DNA-binding domain"/>
    <property type="match status" value="1"/>
</dbReference>
<dbReference type="SUPFAM" id="SSF46785">
    <property type="entry name" value="Winged helix' DNA-binding domain"/>
    <property type="match status" value="1"/>
</dbReference>
<dbReference type="RefSeq" id="WP_123709508.1">
    <property type="nucleotide sequence ID" value="NZ_SLYQ01000004.1"/>
</dbReference>
<evidence type="ECO:0000256" key="4">
    <source>
        <dbReference type="ARBA" id="ARBA00023163"/>
    </source>
</evidence>
<keyword evidence="2" id="KW-0805">Transcription regulation</keyword>
<dbReference type="AlphaFoldDB" id="A0ABD7QI55"/>